<gene>
    <name evidence="7" type="ORF">R50_0803</name>
</gene>
<feature type="transmembrane region" description="Helical" evidence="5">
    <location>
        <begin position="257"/>
        <end position="283"/>
    </location>
</feature>
<accession>A0A6F8ZFD6</accession>
<keyword evidence="2 5" id="KW-0812">Transmembrane</keyword>
<dbReference type="GO" id="GO:0016020">
    <property type="term" value="C:membrane"/>
    <property type="evidence" value="ECO:0007669"/>
    <property type="project" value="UniProtKB-SubCell"/>
</dbReference>
<evidence type="ECO:0000256" key="1">
    <source>
        <dbReference type="ARBA" id="ARBA00004141"/>
    </source>
</evidence>
<dbReference type="Proteomes" id="UP000503399">
    <property type="component" value="Chromosome"/>
</dbReference>
<feature type="transmembrane region" description="Helical" evidence="5">
    <location>
        <begin position="346"/>
        <end position="367"/>
    </location>
</feature>
<dbReference type="Pfam" id="PF12698">
    <property type="entry name" value="ABC2_membrane_3"/>
    <property type="match status" value="1"/>
</dbReference>
<proteinExistence type="predicted"/>
<organism evidence="7 8">
    <name type="scientific">Candidatus Hydrogenisulfobacillus filiaventi</name>
    <dbReference type="NCBI Taxonomy" id="2707344"/>
    <lineage>
        <taxon>Bacteria</taxon>
        <taxon>Bacillati</taxon>
        <taxon>Bacillota</taxon>
        <taxon>Clostridia</taxon>
        <taxon>Eubacteriales</taxon>
        <taxon>Clostridiales Family XVII. Incertae Sedis</taxon>
        <taxon>Candidatus Hydrogenisulfobacillus</taxon>
    </lineage>
</organism>
<dbReference type="KEGG" id="hfv:R50_0803"/>
<feature type="transmembrane region" description="Helical" evidence="5">
    <location>
        <begin position="320"/>
        <end position="340"/>
    </location>
</feature>
<evidence type="ECO:0000256" key="2">
    <source>
        <dbReference type="ARBA" id="ARBA00022692"/>
    </source>
</evidence>
<evidence type="ECO:0000256" key="5">
    <source>
        <dbReference type="SAM" id="Phobius"/>
    </source>
</evidence>
<evidence type="ECO:0000256" key="3">
    <source>
        <dbReference type="ARBA" id="ARBA00022989"/>
    </source>
</evidence>
<dbReference type="EMBL" id="LR778114">
    <property type="protein sequence ID" value="CAB1128309.1"/>
    <property type="molecule type" value="Genomic_DNA"/>
</dbReference>
<evidence type="ECO:0000259" key="6">
    <source>
        <dbReference type="Pfam" id="PF12698"/>
    </source>
</evidence>
<feature type="transmembrane region" description="Helical" evidence="5">
    <location>
        <begin position="172"/>
        <end position="191"/>
    </location>
</feature>
<feature type="domain" description="ABC-2 type transporter transmembrane" evidence="6">
    <location>
        <begin position="169"/>
        <end position="364"/>
    </location>
</feature>
<reference evidence="7 8" key="1">
    <citation type="submission" date="2020-02" db="EMBL/GenBank/DDBJ databases">
        <authorList>
            <person name="Hogendoorn C."/>
        </authorList>
    </citation>
    <scope>NUCLEOTIDE SEQUENCE [LARGE SCALE GENOMIC DNA]</scope>
    <source>
        <strain evidence="7">R501</strain>
    </source>
</reference>
<keyword evidence="3 5" id="KW-1133">Transmembrane helix</keyword>
<sequence>MTGVRSGWLLFGRDLRETWRSRQFRISTLLLALVAAVGLSLAPLLGHVAGQAPAVRVQGPSPVLDQVAAGLLRRGARVAVVRGRAPLVLTVLPGADGAAGTRFVLRGPTADTAEMEVIAGVLNGWSQALRLTALGLPPQAVQRVLTASVVRLQPERPPAAQPLRMAAEAADVALFMAVILYGQMVLMGVSAEKASRVSEVLLVRVPARQLLAAKLAANGLAGLAQLLAVGLAAGAVWAASPGLRALLRPSGLTGMPWWLPALTLLLFVLAYLVYGAVFAAIGASVARPEEVRNAASYPVLVLVAGYYLAFWALAQPARPVLHLLGLLPVFFPFLVLPQAAAGAVPWWEWAGGIGFSLAAAVLLLRWAETIYRRNLLNPAPFSWARLLGRGVR</sequence>
<evidence type="ECO:0000313" key="8">
    <source>
        <dbReference type="Proteomes" id="UP000503399"/>
    </source>
</evidence>
<keyword evidence="8" id="KW-1185">Reference proteome</keyword>
<dbReference type="GO" id="GO:0140359">
    <property type="term" value="F:ABC-type transporter activity"/>
    <property type="evidence" value="ECO:0007669"/>
    <property type="project" value="InterPro"/>
</dbReference>
<keyword evidence="4 5" id="KW-0472">Membrane</keyword>
<comment type="subcellular location">
    <subcellularLocation>
        <location evidence="1">Membrane</location>
        <topology evidence="1">Multi-pass membrane protein</topology>
    </subcellularLocation>
</comment>
<name>A0A6F8ZFD6_9FIRM</name>
<feature type="transmembrane region" description="Helical" evidence="5">
    <location>
        <begin position="24"/>
        <end position="46"/>
    </location>
</feature>
<dbReference type="InterPro" id="IPR013525">
    <property type="entry name" value="ABC2_TM"/>
</dbReference>
<evidence type="ECO:0000313" key="7">
    <source>
        <dbReference type="EMBL" id="CAB1128309.1"/>
    </source>
</evidence>
<protein>
    <recommendedName>
        <fullName evidence="6">ABC-2 type transporter transmembrane domain-containing protein</fullName>
    </recommendedName>
</protein>
<dbReference type="AlphaFoldDB" id="A0A6F8ZFD6"/>
<feature type="transmembrane region" description="Helical" evidence="5">
    <location>
        <begin position="211"/>
        <end position="237"/>
    </location>
</feature>
<feature type="transmembrane region" description="Helical" evidence="5">
    <location>
        <begin position="295"/>
        <end position="313"/>
    </location>
</feature>
<evidence type="ECO:0000256" key="4">
    <source>
        <dbReference type="ARBA" id="ARBA00023136"/>
    </source>
</evidence>